<accession>A0A8X7BE24</accession>
<dbReference type="EMBL" id="BMAU01021382">
    <property type="protein sequence ID" value="GFY27978.1"/>
    <property type="molecule type" value="Genomic_DNA"/>
</dbReference>
<organism evidence="1 2">
    <name type="scientific">Trichonephila clavipes</name>
    <name type="common">Golden silk orbweaver</name>
    <name type="synonym">Nephila clavipes</name>
    <dbReference type="NCBI Taxonomy" id="2585209"/>
    <lineage>
        <taxon>Eukaryota</taxon>
        <taxon>Metazoa</taxon>
        <taxon>Ecdysozoa</taxon>
        <taxon>Arthropoda</taxon>
        <taxon>Chelicerata</taxon>
        <taxon>Arachnida</taxon>
        <taxon>Araneae</taxon>
        <taxon>Araneomorphae</taxon>
        <taxon>Entelegynae</taxon>
        <taxon>Araneoidea</taxon>
        <taxon>Nephilidae</taxon>
        <taxon>Trichonephila</taxon>
    </lineage>
</organism>
<gene>
    <name evidence="1" type="ORF">TNCV_4563311</name>
</gene>
<protein>
    <submittedName>
        <fullName evidence="1">Uncharacterized protein</fullName>
    </submittedName>
</protein>
<name>A0A8X7BE24_TRICX</name>
<comment type="caution">
    <text evidence="1">The sequence shown here is derived from an EMBL/GenBank/DDBJ whole genome shotgun (WGS) entry which is preliminary data.</text>
</comment>
<proteinExistence type="predicted"/>
<sequence length="80" mass="9216">MKSEVATNNTYHKCYFLRLDSKEQVDRSSTFQFDNYIRNDINMKHACLDVIQEPWVSVKLPSSVKITLNLPEPKGHSSAT</sequence>
<reference evidence="1" key="1">
    <citation type="submission" date="2020-08" db="EMBL/GenBank/DDBJ databases">
        <title>Multicomponent nature underlies the extraordinary mechanical properties of spider dragline silk.</title>
        <authorList>
            <person name="Kono N."/>
            <person name="Nakamura H."/>
            <person name="Mori M."/>
            <person name="Yoshida Y."/>
            <person name="Ohtoshi R."/>
            <person name="Malay A.D."/>
            <person name="Moran D.A.P."/>
            <person name="Tomita M."/>
            <person name="Numata K."/>
            <person name="Arakawa K."/>
        </authorList>
    </citation>
    <scope>NUCLEOTIDE SEQUENCE</scope>
</reference>
<evidence type="ECO:0000313" key="2">
    <source>
        <dbReference type="Proteomes" id="UP000887159"/>
    </source>
</evidence>
<dbReference type="AlphaFoldDB" id="A0A8X7BE24"/>
<dbReference type="Proteomes" id="UP000887159">
    <property type="component" value="Unassembled WGS sequence"/>
</dbReference>
<keyword evidence="2" id="KW-1185">Reference proteome</keyword>
<evidence type="ECO:0000313" key="1">
    <source>
        <dbReference type="EMBL" id="GFY27978.1"/>
    </source>
</evidence>